<evidence type="ECO:0008006" key="7">
    <source>
        <dbReference type="Google" id="ProtNLM"/>
    </source>
</evidence>
<keyword evidence="4" id="KW-0949">S-adenosyl-L-methionine</keyword>
<dbReference type="Gene3D" id="3.40.50.150">
    <property type="entry name" value="Vaccinia Virus protein VP39"/>
    <property type="match status" value="1"/>
</dbReference>
<protein>
    <recommendedName>
        <fullName evidence="7">Adenine nucleotide translocase lysine methyltransferase</fullName>
    </recommendedName>
</protein>
<dbReference type="GeneTree" id="ENSGT00390000014771"/>
<keyword evidence="6" id="KW-1185">Reference proteome</keyword>
<gene>
    <name evidence="5" type="primary">antkmt</name>
</gene>
<proteinExistence type="inferred from homology"/>
<evidence type="ECO:0000313" key="6">
    <source>
        <dbReference type="Proteomes" id="UP000001646"/>
    </source>
</evidence>
<dbReference type="GO" id="GO:0016279">
    <property type="term" value="F:protein-lysine N-methyltransferase activity"/>
    <property type="evidence" value="ECO:0007669"/>
    <property type="project" value="InterPro"/>
</dbReference>
<sequence length="269" mass="29653">MAICWGCFDCAFPTWKKGLGLDGPCGQLPTLLFYPYHFVTHTPPRFAYLFGFADMNPEDAGEAAAELQGKTVDGWGLLQIAAGTGLTAYVVWAGILMPGFRKVPLKLQVPYVPASIKQVENVMSLLKGRSGKMVDLGSGDGRIVLEAYKQGFRPAIGYELNPWLLRRSGYHAWKAGCYGKVSFLREDLWKVDLSDCKNVTVFLAPSVLLLLERKLLLELPEDARVITGRFPLPNWIPTATAGEGVNQAWAYDIKSIRGIQQDKSEGSPV</sequence>
<evidence type="ECO:0000256" key="2">
    <source>
        <dbReference type="ARBA" id="ARBA00022603"/>
    </source>
</evidence>
<dbReference type="Proteomes" id="UP000001646">
    <property type="component" value="Unplaced"/>
</dbReference>
<name>A0A803STX9_ANOCA</name>
<dbReference type="SUPFAM" id="SSF53335">
    <property type="entry name" value="S-adenosyl-L-methionine-dependent methyltransferases"/>
    <property type="match status" value="1"/>
</dbReference>
<dbReference type="InterPro" id="IPR029063">
    <property type="entry name" value="SAM-dependent_MTases_sf"/>
</dbReference>
<dbReference type="GO" id="GO:0032259">
    <property type="term" value="P:methylation"/>
    <property type="evidence" value="ECO:0007669"/>
    <property type="project" value="UniProtKB-KW"/>
</dbReference>
<dbReference type="InterPro" id="IPR026170">
    <property type="entry name" value="FAM173A/B"/>
</dbReference>
<reference evidence="5" key="1">
    <citation type="submission" date="2009-12" db="EMBL/GenBank/DDBJ databases">
        <title>The Genome Sequence of Anolis carolinensis (Green Anole Lizard).</title>
        <authorList>
            <consortium name="The Genome Sequencing Platform"/>
            <person name="Di Palma F."/>
            <person name="Alfoldi J."/>
            <person name="Heiman D."/>
            <person name="Young S."/>
            <person name="Grabherr M."/>
            <person name="Johnson J."/>
            <person name="Lander E.S."/>
            <person name="Lindblad-Toh K."/>
        </authorList>
    </citation>
    <scope>NUCLEOTIDE SEQUENCE [LARGE SCALE GENOMIC DNA]</scope>
    <source>
        <strain evidence="5">JBL SC #1</strain>
    </source>
</reference>
<dbReference type="AlphaFoldDB" id="A0A803STX9"/>
<accession>A0A803STX9</accession>
<dbReference type="PANTHER" id="PTHR13610:SF5">
    <property type="entry name" value="ADENINE NUCLEOTIDE TRANSLOCASE LYSINE N-METHYLTRANSFERASE"/>
    <property type="match status" value="1"/>
</dbReference>
<dbReference type="PANTHER" id="PTHR13610">
    <property type="entry name" value="METHYLTRANSFERASE DOMAIN-CONTAINING PROTEIN"/>
    <property type="match status" value="1"/>
</dbReference>
<evidence type="ECO:0000256" key="1">
    <source>
        <dbReference type="ARBA" id="ARBA00010633"/>
    </source>
</evidence>
<keyword evidence="3" id="KW-0808">Transferase</keyword>
<dbReference type="Ensembl" id="ENSACAT00000046205.1">
    <property type="protein sequence ID" value="ENSACAP00000026419.1"/>
    <property type="gene ID" value="ENSACAG00000001758.3"/>
</dbReference>
<organism evidence="5 6">
    <name type="scientific">Anolis carolinensis</name>
    <name type="common">Green anole</name>
    <name type="synonym">American chameleon</name>
    <dbReference type="NCBI Taxonomy" id="28377"/>
    <lineage>
        <taxon>Eukaryota</taxon>
        <taxon>Metazoa</taxon>
        <taxon>Chordata</taxon>
        <taxon>Craniata</taxon>
        <taxon>Vertebrata</taxon>
        <taxon>Euteleostomi</taxon>
        <taxon>Lepidosauria</taxon>
        <taxon>Squamata</taxon>
        <taxon>Bifurcata</taxon>
        <taxon>Unidentata</taxon>
        <taxon>Episquamata</taxon>
        <taxon>Toxicofera</taxon>
        <taxon>Iguania</taxon>
        <taxon>Dactyloidae</taxon>
        <taxon>Anolis</taxon>
    </lineage>
</organism>
<evidence type="ECO:0000256" key="4">
    <source>
        <dbReference type="ARBA" id="ARBA00022691"/>
    </source>
</evidence>
<reference evidence="5" key="2">
    <citation type="submission" date="2025-08" db="UniProtKB">
        <authorList>
            <consortium name="Ensembl"/>
        </authorList>
    </citation>
    <scope>IDENTIFICATION</scope>
</reference>
<evidence type="ECO:0000313" key="5">
    <source>
        <dbReference type="Ensembl" id="ENSACAP00000026419.1"/>
    </source>
</evidence>
<comment type="similarity">
    <text evidence="1">Belongs to the ANT/ATPSC lysine N-methyltransferase family.</text>
</comment>
<evidence type="ECO:0000256" key="3">
    <source>
        <dbReference type="ARBA" id="ARBA00022679"/>
    </source>
</evidence>
<keyword evidence="2" id="KW-0489">Methyltransferase</keyword>
<reference evidence="5" key="3">
    <citation type="submission" date="2025-09" db="UniProtKB">
        <authorList>
            <consortium name="Ensembl"/>
        </authorList>
    </citation>
    <scope>IDENTIFICATION</scope>
</reference>
<dbReference type="Bgee" id="ENSACAG00000001758">
    <property type="expression patterns" value="Expressed in liver and 11 other cell types or tissues"/>
</dbReference>